<evidence type="ECO:0000313" key="3">
    <source>
        <dbReference type="Proteomes" id="UP000267223"/>
    </source>
</evidence>
<dbReference type="GO" id="GO:0005886">
    <property type="term" value="C:plasma membrane"/>
    <property type="evidence" value="ECO:0007669"/>
    <property type="project" value="UniProtKB-SubCell"/>
</dbReference>
<dbReference type="Proteomes" id="UP000267223">
    <property type="component" value="Unassembled WGS sequence"/>
</dbReference>
<keyword evidence="1" id="KW-0472">Membrane</keyword>
<evidence type="ECO:0000313" key="2">
    <source>
        <dbReference type="EMBL" id="RNI35760.1"/>
    </source>
</evidence>
<feature type="transmembrane region" description="Helical" evidence="1">
    <location>
        <begin position="251"/>
        <end position="275"/>
    </location>
</feature>
<dbReference type="OrthoDB" id="1121314at2"/>
<proteinExistence type="predicted"/>
<dbReference type="EMBL" id="RJJR01000009">
    <property type="protein sequence ID" value="RNI35760.1"/>
    <property type="molecule type" value="Genomic_DNA"/>
</dbReference>
<keyword evidence="1" id="KW-1133">Transmembrane helix</keyword>
<organism evidence="2 3">
    <name type="scientific">Hanamia caeni</name>
    <dbReference type="NCBI Taxonomy" id="2294116"/>
    <lineage>
        <taxon>Bacteria</taxon>
        <taxon>Pseudomonadati</taxon>
        <taxon>Bacteroidota</taxon>
        <taxon>Chitinophagia</taxon>
        <taxon>Chitinophagales</taxon>
        <taxon>Chitinophagaceae</taxon>
        <taxon>Hanamia</taxon>
    </lineage>
</organism>
<feature type="transmembrane region" description="Helical" evidence="1">
    <location>
        <begin position="287"/>
        <end position="305"/>
    </location>
</feature>
<feature type="transmembrane region" description="Helical" evidence="1">
    <location>
        <begin position="311"/>
        <end position="328"/>
    </location>
</feature>
<reference evidence="2 3" key="1">
    <citation type="submission" date="2018-11" db="EMBL/GenBank/DDBJ databases">
        <title>Draft genome sequence of Ferruginibacter sp. BO-59.</title>
        <authorList>
            <person name="Im W.T."/>
        </authorList>
    </citation>
    <scope>NUCLEOTIDE SEQUENCE [LARGE SCALE GENOMIC DNA]</scope>
    <source>
        <strain evidence="2 3">BO-59</strain>
    </source>
</reference>
<evidence type="ECO:0008006" key="4">
    <source>
        <dbReference type="Google" id="ProtNLM"/>
    </source>
</evidence>
<feature type="transmembrane region" description="Helical" evidence="1">
    <location>
        <begin position="52"/>
        <end position="69"/>
    </location>
</feature>
<dbReference type="RefSeq" id="WP_123121040.1">
    <property type="nucleotide sequence ID" value="NZ_RJJR01000009.1"/>
</dbReference>
<accession>A0A3M9ND69</accession>
<protein>
    <recommendedName>
        <fullName evidence="4">Lysylphosphatidylglycerol synthetase</fullName>
    </recommendedName>
</protein>
<feature type="transmembrane region" description="Helical" evidence="1">
    <location>
        <begin position="166"/>
        <end position="189"/>
    </location>
</feature>
<keyword evidence="1" id="KW-0812">Transmembrane</keyword>
<feature type="transmembrane region" description="Helical" evidence="1">
    <location>
        <begin position="128"/>
        <end position="154"/>
    </location>
</feature>
<name>A0A3M9ND69_9BACT</name>
<gene>
    <name evidence="2" type="ORF">EFY79_12435</name>
</gene>
<evidence type="ECO:0000256" key="1">
    <source>
        <dbReference type="SAM" id="Phobius"/>
    </source>
</evidence>
<feature type="transmembrane region" description="Helical" evidence="1">
    <location>
        <begin position="9"/>
        <end position="28"/>
    </location>
</feature>
<dbReference type="AlphaFoldDB" id="A0A3M9ND69"/>
<keyword evidence="3" id="KW-1185">Reference proteome</keyword>
<feature type="transmembrane region" description="Helical" evidence="1">
    <location>
        <begin position="221"/>
        <end position="245"/>
    </location>
</feature>
<sequence>MVRNRKLKIIIRYVVGPLLGAWLFYSLYQQMRNQPHLRESLLLMKEAPFGKSSWKFWLVILLALVNWGIEARKWQVLLKPLQAIGFFRAYRSVLSGLALSLNTPNRMGEYGGRILYVKEGSRLKAISLSIAGSISQLIITLALGCGGLVYLIYFSKLQTEYVMGLSLYWIKFLLLISGIITGLLILFFFRLSWLIRLLEKIPYCLRFVKYLNVLEQFTAKLLLRLLSLSFFRYLVFVLQYILLLQLLHVEIFWFDCFWIISILFLVLAIVPSFAIADLGIRGKFSTALLSLYSANIVGILGTTFGIWCINLFIPAFAGSILILGIKLFKEK</sequence>
<comment type="caution">
    <text evidence="2">The sequence shown here is derived from an EMBL/GenBank/DDBJ whole genome shotgun (WGS) entry which is preliminary data.</text>
</comment>